<dbReference type="InterPro" id="IPR047650">
    <property type="entry name" value="Transpos_IS110"/>
</dbReference>
<organism evidence="3 4">
    <name type="scientific">Cohnella silvisoli</name>
    <dbReference type="NCBI Taxonomy" id="2873699"/>
    <lineage>
        <taxon>Bacteria</taxon>
        <taxon>Bacillati</taxon>
        <taxon>Bacillota</taxon>
        <taxon>Bacilli</taxon>
        <taxon>Bacillales</taxon>
        <taxon>Paenibacillaceae</taxon>
        <taxon>Cohnella</taxon>
    </lineage>
</organism>
<evidence type="ECO:0000259" key="2">
    <source>
        <dbReference type="Pfam" id="PF02371"/>
    </source>
</evidence>
<accession>A0ABV1KRH6</accession>
<dbReference type="InterPro" id="IPR002525">
    <property type="entry name" value="Transp_IS110-like_N"/>
</dbReference>
<proteinExistence type="predicted"/>
<dbReference type="RefSeq" id="WP_232184702.1">
    <property type="nucleotide sequence ID" value="NZ_JAIOAP010000003.1"/>
</dbReference>
<dbReference type="Pfam" id="PF01548">
    <property type="entry name" value="DEDD_Tnp_IS110"/>
    <property type="match status" value="1"/>
</dbReference>
<gene>
    <name evidence="3" type="ORF">QJS35_09155</name>
</gene>
<dbReference type="EMBL" id="JASKHM010000004">
    <property type="protein sequence ID" value="MEQ4482560.1"/>
    <property type="molecule type" value="Genomic_DNA"/>
</dbReference>
<dbReference type="PANTHER" id="PTHR33055:SF15">
    <property type="entry name" value="TRANSPOSASE-RELATED"/>
    <property type="match status" value="1"/>
</dbReference>
<keyword evidence="4" id="KW-1185">Reference proteome</keyword>
<evidence type="ECO:0000259" key="1">
    <source>
        <dbReference type="Pfam" id="PF01548"/>
    </source>
</evidence>
<feature type="domain" description="Transposase IS116/IS110/IS902 C-terminal" evidence="2">
    <location>
        <begin position="254"/>
        <end position="339"/>
    </location>
</feature>
<reference evidence="3 4" key="1">
    <citation type="journal article" date="2023" name="Genome Announc.">
        <title>Pan-Genome Analyses of the Genus Cohnella and Proposal of the Novel Species Cohnella silvisoli sp. nov., Isolated from Forest Soil.</title>
        <authorList>
            <person name="Wang C."/>
            <person name="Mao L."/>
            <person name="Bao G."/>
            <person name="Zhu H."/>
        </authorList>
    </citation>
    <scope>NUCLEOTIDE SEQUENCE [LARGE SCALE GENOMIC DNA]</scope>
    <source>
        <strain evidence="3 4">NL03-T5-1</strain>
    </source>
</reference>
<dbReference type="Pfam" id="PF02371">
    <property type="entry name" value="Transposase_20"/>
    <property type="match status" value="1"/>
</dbReference>
<evidence type="ECO:0000313" key="3">
    <source>
        <dbReference type="EMBL" id="MEQ4482560.1"/>
    </source>
</evidence>
<feature type="domain" description="Transposase IS110-like N-terminal" evidence="1">
    <location>
        <begin position="9"/>
        <end position="156"/>
    </location>
</feature>
<protein>
    <submittedName>
        <fullName evidence="3">IS110 family transposase</fullName>
    </submittedName>
</protein>
<evidence type="ECO:0000313" key="4">
    <source>
        <dbReference type="Proteomes" id="UP001493487"/>
    </source>
</evidence>
<dbReference type="PANTHER" id="PTHR33055">
    <property type="entry name" value="TRANSPOSASE FOR INSERTION SEQUENCE ELEMENT IS1111A"/>
    <property type="match status" value="1"/>
</dbReference>
<dbReference type="Proteomes" id="UP001493487">
    <property type="component" value="Unassembled WGS sequence"/>
</dbReference>
<comment type="caution">
    <text evidence="3">The sequence shown here is derived from an EMBL/GenBank/DDBJ whole genome shotgun (WGS) entry which is preliminary data.</text>
</comment>
<sequence length="411" mass="46723">MDAVRKVCAGLDVHQKNVVACILTGPLEGKPTPIIQSFGTTTRELLELQDWLEEHECRDVAMESTGVLWKPVWNILESTCELVLANPQHIKNLPGRKTDIRDAQWIAQLHRCGLIEPSMVPQREVRELRDKTRYRRKLVQNATAEKNRIHKILQDANIKLTSFITDLFGVSGRALLNRLIDGEVLEEAEVRTLVKARLKGKVPLLMDALNGKLLKHHREMIQYHMEHLTFLEAKIGRLEENIQVLVEPYHEEVRLLDTIPGIEEIGAITLLAEISPNVAEKFPSDARLASWVGVCPGNNESAGIKKNAKSRNGNKHAKSILCQAAWANAKSNSRIGEYFRRIRKRRGEQKAAVATSHLILRIAYAMLKDRIEYKHIEPSIFQIPTEKMTERLTNQLKLLGYEVELRPTGTH</sequence>
<dbReference type="NCBIfam" id="NF033542">
    <property type="entry name" value="transpos_IS110"/>
    <property type="match status" value="1"/>
</dbReference>
<name>A0ABV1KRH6_9BACL</name>
<dbReference type="InterPro" id="IPR003346">
    <property type="entry name" value="Transposase_20"/>
</dbReference>